<dbReference type="SUPFAM" id="SSF48208">
    <property type="entry name" value="Six-hairpin glycosidases"/>
    <property type="match status" value="1"/>
</dbReference>
<evidence type="ECO:0000313" key="8">
    <source>
        <dbReference type="Proteomes" id="UP000504609"/>
    </source>
</evidence>
<comment type="catalytic activity">
    <reaction evidence="1 6">
        <text>Hydrolysis of terminal non-reducing beta-D-fructofuranoside residues in beta-D-fructofuranosides.</text>
        <dbReference type="EC" id="3.2.1.26"/>
    </reaction>
</comment>
<keyword evidence="3 6" id="KW-0378">Hydrolase</keyword>
<accession>A0A6J1EKW4</accession>
<protein>
    <recommendedName>
        <fullName evidence="6">Alkaline/neutral invertase</fullName>
        <ecNumber evidence="6">3.2.1.26</ecNumber>
    </recommendedName>
</protein>
<evidence type="ECO:0000256" key="3">
    <source>
        <dbReference type="ARBA" id="ARBA00022801"/>
    </source>
</evidence>
<dbReference type="GO" id="GO:0004575">
    <property type="term" value="F:sucrose alpha-glucosidase activity"/>
    <property type="evidence" value="ECO:0007669"/>
    <property type="project" value="TreeGrafter"/>
</dbReference>
<dbReference type="FunFam" id="1.50.10.10:FF:000001">
    <property type="entry name" value="probable alkaline/neutral invertase B"/>
    <property type="match status" value="1"/>
</dbReference>
<evidence type="ECO:0000313" key="9">
    <source>
        <dbReference type="RefSeq" id="XP_022928454.1"/>
    </source>
</evidence>
<keyword evidence="8" id="KW-1185">Reference proteome</keyword>
<evidence type="ECO:0000256" key="2">
    <source>
        <dbReference type="ARBA" id="ARBA00007671"/>
    </source>
</evidence>
<evidence type="ECO:0000313" key="10">
    <source>
        <dbReference type="RefSeq" id="XP_022928455.1"/>
    </source>
</evidence>
<evidence type="ECO:0000256" key="5">
    <source>
        <dbReference type="ARBA" id="ARBA00023295"/>
    </source>
</evidence>
<comment type="function">
    <text evidence="6">Invertase that cleaves sucrose into glucose and fructose.</text>
</comment>
<organism evidence="8 9">
    <name type="scientific">Cucurbita moschata</name>
    <name type="common">Winter crookneck squash</name>
    <name type="synonym">Cucurbita pepo var. moschata</name>
    <dbReference type="NCBI Taxonomy" id="3662"/>
    <lineage>
        <taxon>Eukaryota</taxon>
        <taxon>Viridiplantae</taxon>
        <taxon>Streptophyta</taxon>
        <taxon>Embryophyta</taxon>
        <taxon>Tracheophyta</taxon>
        <taxon>Spermatophyta</taxon>
        <taxon>Magnoliopsida</taxon>
        <taxon>eudicotyledons</taxon>
        <taxon>Gunneridae</taxon>
        <taxon>Pentapetalae</taxon>
        <taxon>rosids</taxon>
        <taxon>fabids</taxon>
        <taxon>Cucurbitales</taxon>
        <taxon>Cucurbitaceae</taxon>
        <taxon>Cucurbiteae</taxon>
        <taxon>Cucurbita</taxon>
    </lineage>
</organism>
<gene>
    <name evidence="9 10" type="primary">LOC111435262</name>
</gene>
<dbReference type="RefSeq" id="XP_022928454.1">
    <property type="nucleotide sequence ID" value="XM_023072686.1"/>
</dbReference>
<dbReference type="RefSeq" id="XP_022928455.1">
    <property type="nucleotide sequence ID" value="XM_023072687.1"/>
</dbReference>
<comment type="similarity">
    <text evidence="2 6">Belongs to the glycosyl hydrolase 100 family.</text>
</comment>
<dbReference type="GO" id="GO:0033926">
    <property type="term" value="F:endo-alpha-N-acetylgalactosaminidase activity"/>
    <property type="evidence" value="ECO:0007669"/>
    <property type="project" value="UniProtKB-UniRule"/>
</dbReference>
<reference evidence="9 10" key="1">
    <citation type="submission" date="2025-04" db="UniProtKB">
        <authorList>
            <consortium name="RefSeq"/>
        </authorList>
    </citation>
    <scope>IDENTIFICATION</scope>
    <source>
        <tissue evidence="9 10">Young leaves</tissue>
    </source>
</reference>
<dbReference type="PANTHER" id="PTHR31916:SF40">
    <property type="entry name" value="ALKALINE_NEUTRAL INVERTASE B-RELATED"/>
    <property type="match status" value="1"/>
</dbReference>
<feature type="region of interest" description="Disordered" evidence="7">
    <location>
        <begin position="1"/>
        <end position="20"/>
    </location>
</feature>
<dbReference type="AlphaFoldDB" id="A0A6J1EKW4"/>
<dbReference type="Gene3D" id="1.50.10.10">
    <property type="match status" value="1"/>
</dbReference>
<evidence type="ECO:0000256" key="6">
    <source>
        <dbReference type="RuleBase" id="RU367047"/>
    </source>
</evidence>
<dbReference type="KEGG" id="cmos:111435262"/>
<dbReference type="GeneID" id="111435262"/>
<dbReference type="Proteomes" id="UP000504609">
    <property type="component" value="Unplaced"/>
</dbReference>
<evidence type="ECO:0000256" key="1">
    <source>
        <dbReference type="ARBA" id="ARBA00000094"/>
    </source>
</evidence>
<evidence type="ECO:0000256" key="4">
    <source>
        <dbReference type="ARBA" id="ARBA00023277"/>
    </source>
</evidence>
<dbReference type="GO" id="GO:0005987">
    <property type="term" value="P:sucrose catabolic process"/>
    <property type="evidence" value="ECO:0007669"/>
    <property type="project" value="TreeGrafter"/>
</dbReference>
<dbReference type="InterPro" id="IPR008928">
    <property type="entry name" value="6-hairpin_glycosidase_sf"/>
</dbReference>
<evidence type="ECO:0000256" key="7">
    <source>
        <dbReference type="SAM" id="MobiDB-lite"/>
    </source>
</evidence>
<dbReference type="PANTHER" id="PTHR31916">
    <property type="match status" value="1"/>
</dbReference>
<proteinExistence type="inferred from homology"/>
<dbReference type="InterPro" id="IPR012341">
    <property type="entry name" value="6hp_glycosidase-like_sf"/>
</dbReference>
<name>A0A6J1EKW4_CUCMO</name>
<dbReference type="EC" id="3.2.1.26" evidence="6"/>
<dbReference type="InterPro" id="IPR024746">
    <property type="entry name" value="Glyco_hydro_100"/>
</dbReference>
<sequence length="607" mass="69371">MSISSSNPTRNGSVKNNDMLHNVNEIEEKSLGCLEMSISSSNPTQNGSVKNNDTLHNISQIEESAFSKLLDRPRPLNMERQRSFDERSLADLAIGFSPRLSSRLSSENFTRLIDNYDQTPSPGRRSDFNTPRSQIGFEQHPMVAEAWDALRRSLVHFRGQPVGTIAALDSTEENLNYDQVFVRDFVPSAFAFLMNGEPEIVKNFILKTLRLQSWEKKIDRFQLGEGVMPASFKVLHDPVRNSETLIADFGESAIGRVAPVDSGFWWIILLRAYTKSTGDSSLAELPECQKGMRLILSLCLSEGFDTFPTLLCADGCCMIDRRMGVYGYPIEIQALFFMALRCALLLLKHDHEGKDFIERITKRLLALSYHMRTYFWLDLKQLNDIYRYKTEEYSHTALNKFNVIPDSLPEWIFDFMPIHGGYFIGNVSPARMDFRWFCLGNCIAILSALATPEQSTAIMDLIESRWEELVGEMPLKVCYPAIESHEWRIITGCDPKNTRWSYHNGGSWPVLLWLLTAACIKTGRPQIARRAIELAETRLLKDSWPEYYDGKLGRYIGKQARKFQTWSIAGYLVAKMMLEDPSHAGMVSLEEDKQMKPLMKRSHSWTC</sequence>
<feature type="compositionally biased region" description="Polar residues" evidence="7">
    <location>
        <begin position="1"/>
        <end position="16"/>
    </location>
</feature>
<dbReference type="Pfam" id="PF12899">
    <property type="entry name" value="Glyco_hydro_100"/>
    <property type="match status" value="1"/>
</dbReference>
<keyword evidence="4 6" id="KW-0119">Carbohydrate metabolism</keyword>
<keyword evidence="5 6" id="KW-0326">Glycosidase</keyword>